<evidence type="ECO:0000259" key="3">
    <source>
        <dbReference type="Pfam" id="PF24758"/>
    </source>
</evidence>
<dbReference type="PANTHER" id="PTHR31639">
    <property type="entry name" value="F-BOX PROTEIN-LIKE"/>
    <property type="match status" value="1"/>
</dbReference>
<dbReference type="InterPro" id="IPR055411">
    <property type="entry name" value="LRR_FXL15/At3g58940/PEG3-like"/>
</dbReference>
<proteinExistence type="predicted"/>
<evidence type="ECO:0000313" key="4">
    <source>
        <dbReference type="EMBL" id="KAK9933747.1"/>
    </source>
</evidence>
<comment type="caution">
    <text evidence="4">The sequence shown here is derived from an EMBL/GenBank/DDBJ whole genome shotgun (WGS) entry which is preliminary data.</text>
</comment>
<dbReference type="CDD" id="cd22160">
    <property type="entry name" value="F-box_AtFBL13-like"/>
    <property type="match status" value="1"/>
</dbReference>
<name>A0AAW1XAQ6_RUBAR</name>
<dbReference type="InterPro" id="IPR006566">
    <property type="entry name" value="FBD"/>
</dbReference>
<dbReference type="PANTHER" id="PTHR31639:SF93">
    <property type="entry name" value="F-BOX_FBD_LRR PROTEIN"/>
    <property type="match status" value="1"/>
</dbReference>
<feature type="domain" description="F-box/LRR-repeat protein 15/At3g58940/PEG3-like LRR" evidence="3">
    <location>
        <begin position="100"/>
        <end position="227"/>
    </location>
</feature>
<dbReference type="EMBL" id="JBEDUW010000004">
    <property type="protein sequence ID" value="KAK9933747.1"/>
    <property type="molecule type" value="Genomic_DNA"/>
</dbReference>
<dbReference type="Proteomes" id="UP001457282">
    <property type="component" value="Unassembled WGS sequence"/>
</dbReference>
<dbReference type="Pfam" id="PF24758">
    <property type="entry name" value="LRR_At5g56370"/>
    <property type="match status" value="1"/>
</dbReference>
<dbReference type="SUPFAM" id="SSF81383">
    <property type="entry name" value="F-box domain"/>
    <property type="match status" value="1"/>
</dbReference>
<dbReference type="InterPro" id="IPR036047">
    <property type="entry name" value="F-box-like_dom_sf"/>
</dbReference>
<gene>
    <name evidence="4" type="ORF">M0R45_020923</name>
</gene>
<evidence type="ECO:0008006" key="6">
    <source>
        <dbReference type="Google" id="ProtNLM"/>
    </source>
</evidence>
<protein>
    <recommendedName>
        <fullName evidence="6">F-box domain-containing protein</fullName>
    </recommendedName>
</protein>
<dbReference type="Gene3D" id="3.80.10.10">
    <property type="entry name" value="Ribonuclease Inhibitor"/>
    <property type="match status" value="1"/>
</dbReference>
<organism evidence="4 5">
    <name type="scientific">Rubus argutus</name>
    <name type="common">Southern blackberry</name>
    <dbReference type="NCBI Taxonomy" id="59490"/>
    <lineage>
        <taxon>Eukaryota</taxon>
        <taxon>Viridiplantae</taxon>
        <taxon>Streptophyta</taxon>
        <taxon>Embryophyta</taxon>
        <taxon>Tracheophyta</taxon>
        <taxon>Spermatophyta</taxon>
        <taxon>Magnoliopsida</taxon>
        <taxon>eudicotyledons</taxon>
        <taxon>Gunneridae</taxon>
        <taxon>Pentapetalae</taxon>
        <taxon>rosids</taxon>
        <taxon>fabids</taxon>
        <taxon>Rosales</taxon>
        <taxon>Rosaceae</taxon>
        <taxon>Rosoideae</taxon>
        <taxon>Rosoideae incertae sedis</taxon>
        <taxon>Rubus</taxon>
    </lineage>
</organism>
<dbReference type="AlphaFoldDB" id="A0AAW1XAQ6"/>
<dbReference type="InterPro" id="IPR032675">
    <property type="entry name" value="LRR_dom_sf"/>
</dbReference>
<dbReference type="Pfam" id="PF00646">
    <property type="entry name" value="F-box"/>
    <property type="match status" value="1"/>
</dbReference>
<sequence length="354" mass="40825">MELDTISDLPSGVAQKILSFLPIREAVRTSVLSSDWRHKWAMLRHLVFDDQCVLRYRIGRVTRTKTFMNIVDHVLLLHSGPIDTFKLSSRNSLDSSCIDKWILHLLRNSNSIKEFILKPEGNRPPYNISSCLFFYPDLTHLELYNCSLKLPKTFKGFLRLKSLDIQKVIVERYVLEKVIVSCPLLERMSLWDLKRSTHLNIDAPNLQFLKVGGGFRGFKLKNTPNLVGLKVKNFHGVKAEVDLLKVLLLSCPALQELEILFGNKKNRMKLDDKQNCISTQLRVLKLTGFSGGEDEIDFIRFLLSSSPVLERITLQPSSAYVSWKLPKMLEDFEHLKKKFMDLPYSSFDYSSDED</sequence>
<feature type="domain" description="FBD" evidence="2">
    <location>
        <begin position="276"/>
        <end position="314"/>
    </location>
</feature>
<evidence type="ECO:0000259" key="1">
    <source>
        <dbReference type="Pfam" id="PF00646"/>
    </source>
</evidence>
<reference evidence="4 5" key="1">
    <citation type="journal article" date="2023" name="G3 (Bethesda)">
        <title>A chromosome-length genome assembly and annotation of blackberry (Rubus argutus, cv. 'Hillquist').</title>
        <authorList>
            <person name="Bruna T."/>
            <person name="Aryal R."/>
            <person name="Dudchenko O."/>
            <person name="Sargent D.J."/>
            <person name="Mead D."/>
            <person name="Buti M."/>
            <person name="Cavallini A."/>
            <person name="Hytonen T."/>
            <person name="Andres J."/>
            <person name="Pham M."/>
            <person name="Weisz D."/>
            <person name="Mascagni F."/>
            <person name="Usai G."/>
            <person name="Natali L."/>
            <person name="Bassil N."/>
            <person name="Fernandez G.E."/>
            <person name="Lomsadze A."/>
            <person name="Armour M."/>
            <person name="Olukolu B."/>
            <person name="Poorten T."/>
            <person name="Britton C."/>
            <person name="Davik J."/>
            <person name="Ashrafi H."/>
            <person name="Aiden E.L."/>
            <person name="Borodovsky M."/>
            <person name="Worthington M."/>
        </authorList>
    </citation>
    <scope>NUCLEOTIDE SEQUENCE [LARGE SCALE GENOMIC DNA]</scope>
    <source>
        <strain evidence="4">PI 553951</strain>
    </source>
</reference>
<accession>A0AAW1XAQ6</accession>
<dbReference type="InterPro" id="IPR001810">
    <property type="entry name" value="F-box_dom"/>
</dbReference>
<evidence type="ECO:0000259" key="2">
    <source>
        <dbReference type="Pfam" id="PF08387"/>
    </source>
</evidence>
<dbReference type="InterPro" id="IPR053781">
    <property type="entry name" value="F-box_AtFBL13-like"/>
</dbReference>
<evidence type="ECO:0000313" key="5">
    <source>
        <dbReference type="Proteomes" id="UP001457282"/>
    </source>
</evidence>
<dbReference type="Pfam" id="PF08387">
    <property type="entry name" value="FBD"/>
    <property type="match status" value="1"/>
</dbReference>
<dbReference type="SUPFAM" id="SSF52047">
    <property type="entry name" value="RNI-like"/>
    <property type="match status" value="1"/>
</dbReference>
<feature type="domain" description="F-box" evidence="1">
    <location>
        <begin position="6"/>
        <end position="44"/>
    </location>
</feature>
<keyword evidence="5" id="KW-1185">Reference proteome</keyword>